<dbReference type="PROSITE" id="PS50181">
    <property type="entry name" value="FBOX"/>
    <property type="match status" value="1"/>
</dbReference>
<dbReference type="PROSITE" id="PS50012">
    <property type="entry name" value="RCC1_3"/>
    <property type="match status" value="1"/>
</dbReference>
<dbReference type="VEuPathDB" id="FungiDB:HMPREF1541_09972"/>
<proteinExistence type="predicted"/>
<dbReference type="Proteomes" id="UP000030752">
    <property type="component" value="Unassembled WGS sequence"/>
</dbReference>
<feature type="domain" description="F-box" evidence="3">
    <location>
        <begin position="1"/>
        <end position="47"/>
    </location>
</feature>
<dbReference type="STRING" id="1220924.W2S8P3"/>
<dbReference type="InterPro" id="IPR001810">
    <property type="entry name" value="F-box_dom"/>
</dbReference>
<accession>W2S8P3</accession>
<dbReference type="eggNOG" id="ENOG502QUVE">
    <property type="taxonomic scope" value="Eukaryota"/>
</dbReference>
<gene>
    <name evidence="4" type="ORF">HMPREF1541_09972</name>
</gene>
<keyword evidence="5" id="KW-1185">Reference proteome</keyword>
<dbReference type="EMBL" id="KB822713">
    <property type="protein sequence ID" value="ETN45096.1"/>
    <property type="molecule type" value="Genomic_DNA"/>
</dbReference>
<dbReference type="OrthoDB" id="61110at2759"/>
<dbReference type="PANTHER" id="PTHR45982:SF3">
    <property type="entry name" value="F-BOX PROTEIN POF9"/>
    <property type="match status" value="1"/>
</dbReference>
<dbReference type="InterPro" id="IPR051553">
    <property type="entry name" value="Ran_GTPase-activating"/>
</dbReference>
<dbReference type="InParanoid" id="W2S8P3"/>
<sequence length="674" mass="75280">MNILELPQDVLLLVLANLNPKEYLAFCQTSKAIYQEYRQDSNFWRNTTSTTFRLPISPLLAADGPRWYSLYKKLKTQTRLYTWGQGQKGNLGPGSALQLPPRGPLRGRGRVIPHRPIPRRIFQRTSSSWPTETHVPVEVGVIADLQCGGWSTTILSAGGKLYTTGSLDSMNGITIGETTDQFKQLEYLTQSTSRIRQFSSGRRHVLALTDDGEVLSWDRINGKGLKAFSRHARHFGGTPTRVAAGWAMSSAYIPETGIVYWNPIKNDGSDNELDGLHVQERTIPGTAVQQTDKEPIEVTKHVVLEDFIVWITSHSKIYACGLQTESADQTAPNEDFFEVPGYTAPGRDLKDIQGQFHNFGVFTSTGEVLAGNVDYLRQVAAALRNNPSLRDSGDWSEYPAVISSRPADVPTLQHTGVVQLAYGDHHYHALHANGKISSLGRDSKSCGQLGLSDPNTGGRFRGLHRDVTQISRDATLLPLAERRGRQIWFEPEKKDWLSWLESTLKGKDFKSADGEPAVRVWDDLEKSAIFSEWVDQEGRQWKHGPQGMANSSVPDWSGEEKTETDYEDLDPYFAIGIAAAGWHSGALVLMDEDKAYSVRSKWLVEHEEGDGPSIPGAFESKHDEEEYVWKREGFPKVELPDGFVMPGEGEPRPWREGRPSLADLGLPEQQQQQQ</sequence>
<dbReference type="GeneID" id="19977311"/>
<dbReference type="SUPFAM" id="SSF81383">
    <property type="entry name" value="F-box domain"/>
    <property type="match status" value="1"/>
</dbReference>
<dbReference type="SUPFAM" id="SSF50985">
    <property type="entry name" value="RCC1/BLIP-II"/>
    <property type="match status" value="1"/>
</dbReference>
<dbReference type="Gene3D" id="2.130.10.30">
    <property type="entry name" value="Regulator of chromosome condensation 1/beta-lactamase-inhibitor protein II"/>
    <property type="match status" value="1"/>
</dbReference>
<feature type="compositionally biased region" description="Basic and acidic residues" evidence="2">
    <location>
        <begin position="649"/>
        <end position="658"/>
    </location>
</feature>
<organism evidence="4 5">
    <name type="scientific">Cyphellophora europaea (strain CBS 101466)</name>
    <name type="common">Phialophora europaea</name>
    <dbReference type="NCBI Taxonomy" id="1220924"/>
    <lineage>
        <taxon>Eukaryota</taxon>
        <taxon>Fungi</taxon>
        <taxon>Dikarya</taxon>
        <taxon>Ascomycota</taxon>
        <taxon>Pezizomycotina</taxon>
        <taxon>Eurotiomycetes</taxon>
        <taxon>Chaetothyriomycetidae</taxon>
        <taxon>Chaetothyriales</taxon>
        <taxon>Cyphellophoraceae</taxon>
        <taxon>Cyphellophora</taxon>
    </lineage>
</organism>
<evidence type="ECO:0000313" key="4">
    <source>
        <dbReference type="EMBL" id="ETN45096.1"/>
    </source>
</evidence>
<dbReference type="Pfam" id="PF13540">
    <property type="entry name" value="RCC1_2"/>
    <property type="match status" value="1"/>
</dbReference>
<evidence type="ECO:0000259" key="3">
    <source>
        <dbReference type="PROSITE" id="PS50181"/>
    </source>
</evidence>
<feature type="repeat" description="RCC1" evidence="1">
    <location>
        <begin position="78"/>
        <end position="158"/>
    </location>
</feature>
<evidence type="ECO:0000256" key="1">
    <source>
        <dbReference type="PROSITE-ProRule" id="PRU00235"/>
    </source>
</evidence>
<dbReference type="RefSeq" id="XP_008712866.1">
    <property type="nucleotide sequence ID" value="XM_008714644.1"/>
</dbReference>
<protein>
    <recommendedName>
        <fullName evidence="3">F-box domain-containing protein</fullName>
    </recommendedName>
</protein>
<evidence type="ECO:0000313" key="5">
    <source>
        <dbReference type="Proteomes" id="UP000030752"/>
    </source>
</evidence>
<feature type="region of interest" description="Disordered" evidence="2">
    <location>
        <begin position="639"/>
        <end position="674"/>
    </location>
</feature>
<dbReference type="GO" id="GO:0005737">
    <property type="term" value="C:cytoplasm"/>
    <property type="evidence" value="ECO:0007669"/>
    <property type="project" value="TreeGrafter"/>
</dbReference>
<dbReference type="InterPro" id="IPR009091">
    <property type="entry name" value="RCC1/BLIP-II"/>
</dbReference>
<dbReference type="GO" id="GO:0005085">
    <property type="term" value="F:guanyl-nucleotide exchange factor activity"/>
    <property type="evidence" value="ECO:0007669"/>
    <property type="project" value="TreeGrafter"/>
</dbReference>
<dbReference type="InterPro" id="IPR000408">
    <property type="entry name" value="Reg_chr_condens"/>
</dbReference>
<dbReference type="PANTHER" id="PTHR45982">
    <property type="entry name" value="REGULATOR OF CHROMOSOME CONDENSATION"/>
    <property type="match status" value="1"/>
</dbReference>
<dbReference type="AlphaFoldDB" id="W2S8P3"/>
<evidence type="ECO:0000256" key="2">
    <source>
        <dbReference type="SAM" id="MobiDB-lite"/>
    </source>
</evidence>
<dbReference type="Pfam" id="PF00646">
    <property type="entry name" value="F-box"/>
    <property type="match status" value="1"/>
</dbReference>
<dbReference type="InterPro" id="IPR036047">
    <property type="entry name" value="F-box-like_dom_sf"/>
</dbReference>
<reference evidence="4 5" key="1">
    <citation type="submission" date="2013-03" db="EMBL/GenBank/DDBJ databases">
        <title>The Genome Sequence of Phialophora europaea CBS 101466.</title>
        <authorList>
            <consortium name="The Broad Institute Genomics Platform"/>
            <person name="Cuomo C."/>
            <person name="de Hoog S."/>
            <person name="Gorbushina A."/>
            <person name="Walker B."/>
            <person name="Young S.K."/>
            <person name="Zeng Q."/>
            <person name="Gargeya S."/>
            <person name="Fitzgerald M."/>
            <person name="Haas B."/>
            <person name="Abouelleil A."/>
            <person name="Allen A.W."/>
            <person name="Alvarado L."/>
            <person name="Arachchi H.M."/>
            <person name="Berlin A.M."/>
            <person name="Chapman S.B."/>
            <person name="Gainer-Dewar J."/>
            <person name="Goldberg J."/>
            <person name="Griggs A."/>
            <person name="Gujja S."/>
            <person name="Hansen M."/>
            <person name="Howarth C."/>
            <person name="Imamovic A."/>
            <person name="Ireland A."/>
            <person name="Larimer J."/>
            <person name="McCowan C."/>
            <person name="Murphy C."/>
            <person name="Pearson M."/>
            <person name="Poon T.W."/>
            <person name="Priest M."/>
            <person name="Roberts A."/>
            <person name="Saif S."/>
            <person name="Shea T."/>
            <person name="Sisk P."/>
            <person name="Sykes S."/>
            <person name="Wortman J."/>
            <person name="Nusbaum C."/>
            <person name="Birren B."/>
        </authorList>
    </citation>
    <scope>NUCLEOTIDE SEQUENCE [LARGE SCALE GENOMIC DNA]</scope>
    <source>
        <strain evidence="4 5">CBS 101466</strain>
    </source>
</reference>
<dbReference type="HOGENOM" id="CLU_019361_0_0_1"/>
<name>W2S8P3_CYPE1</name>